<evidence type="ECO:0000256" key="1">
    <source>
        <dbReference type="ARBA" id="ARBA00004651"/>
    </source>
</evidence>
<dbReference type="InterPro" id="IPR004638">
    <property type="entry name" value="EmrB-like"/>
</dbReference>
<feature type="transmembrane region" description="Helical" evidence="7">
    <location>
        <begin position="438"/>
        <end position="456"/>
    </location>
</feature>
<dbReference type="Pfam" id="PF07690">
    <property type="entry name" value="MFS_1"/>
    <property type="match status" value="2"/>
</dbReference>
<feature type="transmembrane region" description="Helical" evidence="7">
    <location>
        <begin position="89"/>
        <end position="115"/>
    </location>
</feature>
<dbReference type="PROSITE" id="PS50850">
    <property type="entry name" value="MFS"/>
    <property type="match status" value="1"/>
</dbReference>
<dbReference type="SUPFAM" id="SSF103473">
    <property type="entry name" value="MFS general substrate transporter"/>
    <property type="match status" value="1"/>
</dbReference>
<dbReference type="Gene3D" id="1.20.1250.20">
    <property type="entry name" value="MFS general substrate transporter like domains"/>
    <property type="match status" value="1"/>
</dbReference>
<feature type="transmembrane region" description="Helical" evidence="7">
    <location>
        <begin position="275"/>
        <end position="300"/>
    </location>
</feature>
<evidence type="ECO:0000256" key="5">
    <source>
        <dbReference type="ARBA" id="ARBA00022989"/>
    </source>
</evidence>
<dbReference type="Gene3D" id="1.20.1720.10">
    <property type="entry name" value="Multidrug resistance protein D"/>
    <property type="match status" value="1"/>
</dbReference>
<keyword evidence="4 7" id="KW-0812">Transmembrane</keyword>
<evidence type="ECO:0000256" key="4">
    <source>
        <dbReference type="ARBA" id="ARBA00022692"/>
    </source>
</evidence>
<dbReference type="AlphaFoldDB" id="A0A9W6V8J9"/>
<feature type="transmembrane region" description="Helical" evidence="7">
    <location>
        <begin position="371"/>
        <end position="394"/>
    </location>
</feature>
<dbReference type="InterPro" id="IPR036259">
    <property type="entry name" value="MFS_trans_sf"/>
</dbReference>
<feature type="domain" description="Major facilitator superfamily (MFS) profile" evidence="8">
    <location>
        <begin position="23"/>
        <end position="461"/>
    </location>
</feature>
<proteinExistence type="predicted"/>
<keyword evidence="10" id="KW-1185">Reference proteome</keyword>
<keyword evidence="5 7" id="KW-1133">Transmembrane helix</keyword>
<comment type="caution">
    <text evidence="9">The sequence shown here is derived from an EMBL/GenBank/DDBJ whole genome shotgun (WGS) entry which is preliminary data.</text>
</comment>
<dbReference type="InterPro" id="IPR020846">
    <property type="entry name" value="MFS_dom"/>
</dbReference>
<feature type="transmembrane region" description="Helical" evidence="7">
    <location>
        <begin position="20"/>
        <end position="41"/>
    </location>
</feature>
<reference evidence="9" key="1">
    <citation type="submission" date="2023-02" db="EMBL/GenBank/DDBJ databases">
        <title>Actinokineospora globicatena NBRC 15670.</title>
        <authorList>
            <person name="Ichikawa N."/>
            <person name="Sato H."/>
            <person name="Tonouchi N."/>
        </authorList>
    </citation>
    <scope>NUCLEOTIDE SEQUENCE</scope>
    <source>
        <strain evidence="9">NBRC 15670</strain>
    </source>
</reference>
<organism evidence="9 10">
    <name type="scientific">Actinokineospora globicatena</name>
    <dbReference type="NCBI Taxonomy" id="103729"/>
    <lineage>
        <taxon>Bacteria</taxon>
        <taxon>Bacillati</taxon>
        <taxon>Actinomycetota</taxon>
        <taxon>Actinomycetes</taxon>
        <taxon>Pseudonocardiales</taxon>
        <taxon>Pseudonocardiaceae</taxon>
        <taxon>Actinokineospora</taxon>
    </lineage>
</organism>
<evidence type="ECO:0000313" key="10">
    <source>
        <dbReference type="Proteomes" id="UP001165042"/>
    </source>
</evidence>
<evidence type="ECO:0000256" key="3">
    <source>
        <dbReference type="ARBA" id="ARBA00022475"/>
    </source>
</evidence>
<feature type="transmembrane region" description="Helical" evidence="7">
    <location>
        <begin position="206"/>
        <end position="227"/>
    </location>
</feature>
<dbReference type="Proteomes" id="UP001165042">
    <property type="component" value="Unassembled WGS sequence"/>
</dbReference>
<feature type="transmembrane region" description="Helical" evidence="7">
    <location>
        <begin position="239"/>
        <end position="255"/>
    </location>
</feature>
<dbReference type="RefSeq" id="WP_285607688.1">
    <property type="nucleotide sequence ID" value="NZ_BSSD01000001.1"/>
</dbReference>
<feature type="transmembrane region" description="Helical" evidence="7">
    <location>
        <begin position="177"/>
        <end position="194"/>
    </location>
</feature>
<feature type="transmembrane region" description="Helical" evidence="7">
    <location>
        <begin position="121"/>
        <end position="140"/>
    </location>
</feature>
<dbReference type="PANTHER" id="PTHR42718:SF46">
    <property type="entry name" value="BLR6921 PROTEIN"/>
    <property type="match status" value="1"/>
</dbReference>
<comment type="subcellular location">
    <subcellularLocation>
        <location evidence="1">Cell membrane</location>
        <topology evidence="1">Multi-pass membrane protein</topology>
    </subcellularLocation>
</comment>
<feature type="transmembrane region" description="Helical" evidence="7">
    <location>
        <begin position="339"/>
        <end position="359"/>
    </location>
</feature>
<evidence type="ECO:0000256" key="2">
    <source>
        <dbReference type="ARBA" id="ARBA00022448"/>
    </source>
</evidence>
<keyword evidence="6 7" id="KW-0472">Membrane</keyword>
<gene>
    <name evidence="9" type="primary">emrB</name>
    <name evidence="9" type="ORF">Aglo03_08340</name>
</gene>
<feature type="transmembrane region" description="Helical" evidence="7">
    <location>
        <begin position="61"/>
        <end position="80"/>
    </location>
</feature>
<evidence type="ECO:0000259" key="8">
    <source>
        <dbReference type="PROSITE" id="PS50850"/>
    </source>
</evidence>
<name>A0A9W6V8J9_9PSEU</name>
<dbReference type="GO" id="GO:0005886">
    <property type="term" value="C:plasma membrane"/>
    <property type="evidence" value="ECO:0007669"/>
    <property type="project" value="UniProtKB-SubCell"/>
</dbReference>
<evidence type="ECO:0000313" key="9">
    <source>
        <dbReference type="EMBL" id="GLW90018.1"/>
    </source>
</evidence>
<keyword evidence="3" id="KW-1003">Cell membrane</keyword>
<evidence type="ECO:0000256" key="7">
    <source>
        <dbReference type="SAM" id="Phobius"/>
    </source>
</evidence>
<keyword evidence="2" id="KW-0813">Transport</keyword>
<dbReference type="PANTHER" id="PTHR42718">
    <property type="entry name" value="MAJOR FACILITATOR SUPERFAMILY MULTIDRUG TRANSPORTER MFSC"/>
    <property type="match status" value="1"/>
</dbReference>
<evidence type="ECO:0000256" key="6">
    <source>
        <dbReference type="ARBA" id="ARBA00023136"/>
    </source>
</evidence>
<protein>
    <submittedName>
        <fullName evidence="9">MFS transporter</fullName>
    </submittedName>
</protein>
<dbReference type="EMBL" id="BSSD01000001">
    <property type="protein sequence ID" value="GLW90018.1"/>
    <property type="molecule type" value="Genomic_DNA"/>
</dbReference>
<dbReference type="GO" id="GO:0022857">
    <property type="term" value="F:transmembrane transporter activity"/>
    <property type="evidence" value="ECO:0007669"/>
    <property type="project" value="InterPro"/>
</dbReference>
<feature type="transmembrane region" description="Helical" evidence="7">
    <location>
        <begin position="406"/>
        <end position="426"/>
    </location>
</feature>
<accession>A0A9W6V8J9</accession>
<feature type="transmembrane region" description="Helical" evidence="7">
    <location>
        <begin position="147"/>
        <end position="171"/>
    </location>
</feature>
<dbReference type="InterPro" id="IPR011701">
    <property type="entry name" value="MFS"/>
</dbReference>
<sequence length="486" mass="50106">MAKGETARDHDDGGAVPASVWRTAFLLAFGSLMAGLDTSLVNVGLDTIGTRLDAPLSTAQWVNSGYLLALAAALPACGWLSKRIGAGRLWLWALAGFTVASGLCAVAPDIIWLVVGRVVQGVAGGLLVPAGMTILGQVAGKGRMGRVIAISSVPSILAPAFGPVLGAVLIANLSWHWLFLINLPIGLLGLLLALRHLPRGERDEAGRLDLVALGLVVIGLPLTVYALTEISGSSSGPRAWIPLVIGLVALGAFGWRSLRGEEPLMDLRLVANRRFAAASAEVFFAGASLFGGLVVMPLYFQLQLGADIVDVGLLLMAFSIGAAATFPAAGWLNDRFGGGVVAVAGLVLTVATTAAMALLPDRPDLVLVEVLQVLRGIGMALAGSPGVSSALASVDRRQLPDASAQVNILSRVGGALGSALFVVILSDGATDPAAFRETFWWLTGASLVALAAAVWLTHEQHIVGHPTTSSVPLVLPASEHLEGKAT</sequence>
<feature type="transmembrane region" description="Helical" evidence="7">
    <location>
        <begin position="312"/>
        <end position="332"/>
    </location>
</feature>
<dbReference type="NCBIfam" id="TIGR00711">
    <property type="entry name" value="efflux_EmrB"/>
    <property type="match status" value="1"/>
</dbReference>